<dbReference type="Proteomes" id="UP000294257">
    <property type="component" value="Unassembled WGS sequence"/>
</dbReference>
<accession>A0A4Q7KE21</accession>
<comment type="caution">
    <text evidence="2">The sequence shown here is derived from an EMBL/GenBank/DDBJ whole genome shotgun (WGS) entry which is preliminary data.</text>
</comment>
<keyword evidence="3" id="KW-1185">Reference proteome</keyword>
<proteinExistence type="predicted"/>
<protein>
    <submittedName>
        <fullName evidence="2">Uncharacterized protein</fullName>
    </submittedName>
</protein>
<dbReference type="AlphaFoldDB" id="A0A4Q7KE21"/>
<feature type="compositionally biased region" description="Polar residues" evidence="1">
    <location>
        <begin position="1"/>
        <end position="12"/>
    </location>
</feature>
<evidence type="ECO:0000256" key="1">
    <source>
        <dbReference type="SAM" id="MobiDB-lite"/>
    </source>
</evidence>
<evidence type="ECO:0000313" key="2">
    <source>
        <dbReference type="EMBL" id="RZS31426.1"/>
    </source>
</evidence>
<evidence type="ECO:0000313" key="3">
    <source>
        <dbReference type="Proteomes" id="UP000294257"/>
    </source>
</evidence>
<reference evidence="2 3" key="1">
    <citation type="submission" date="2019-02" db="EMBL/GenBank/DDBJ databases">
        <title>Genomic Encyclopedia of Type Strains, Phase IV (KMG-IV): sequencing the most valuable type-strain genomes for metagenomic binning, comparative biology and taxonomic classification.</title>
        <authorList>
            <person name="Goeker M."/>
        </authorList>
    </citation>
    <scope>NUCLEOTIDE SEQUENCE [LARGE SCALE GENOMIC DNA]</scope>
    <source>
        <strain evidence="2 3">DSM 101727</strain>
    </source>
</reference>
<sequence length="56" mass="5753">MAEQLDQVQDNVDQAGAGEDGNGGSGWPHSKKGTAKLKEGDGETSTTGGDGWPHSR</sequence>
<dbReference type="EMBL" id="SGWQ01000014">
    <property type="protein sequence ID" value="RZS31426.1"/>
    <property type="molecule type" value="Genomic_DNA"/>
</dbReference>
<dbReference type="RefSeq" id="WP_165401545.1">
    <property type="nucleotide sequence ID" value="NZ_SGWQ01000014.1"/>
</dbReference>
<gene>
    <name evidence="2" type="ORF">EV193_114118</name>
</gene>
<feature type="region of interest" description="Disordered" evidence="1">
    <location>
        <begin position="1"/>
        <end position="56"/>
    </location>
</feature>
<organism evidence="2 3">
    <name type="scientific">Herbihabitans rhizosphaerae</name>
    <dbReference type="NCBI Taxonomy" id="1872711"/>
    <lineage>
        <taxon>Bacteria</taxon>
        <taxon>Bacillati</taxon>
        <taxon>Actinomycetota</taxon>
        <taxon>Actinomycetes</taxon>
        <taxon>Pseudonocardiales</taxon>
        <taxon>Pseudonocardiaceae</taxon>
        <taxon>Herbihabitans</taxon>
    </lineage>
</organism>
<name>A0A4Q7KE21_9PSEU</name>